<dbReference type="STRING" id="417292.SAMN05421806_1117"/>
<feature type="signal peptide" evidence="1">
    <location>
        <begin position="1"/>
        <end position="21"/>
    </location>
</feature>
<sequence>MNAYKRIGMAAVSAAALVAVAGCQGSETDGKAADKAPKLQSRASAVEALTVAYEKTAEAKSARVEMTMSIPGAPGETKMSGVMGWDPTVMDMTMSGAAFSETPGAPERIRMVWRDNVMYMDMGAEAPAEMDGKRWMKMDLAAIAKKSGAPGLEQKLTGGIDNMNQDPAKQMAMLLESPSLKHLGSATVSGEKTQHYKGTLTVAEMLKTNESAYDFLDEKDRKELLKNAETAGIEGYDTEVWVNEDGYPVKLNLGIDSPEGTIEMTQTYSDYGAKAQVEVPPASQTFDLMQMLEELEQAGGLEG</sequence>
<evidence type="ECO:0000256" key="1">
    <source>
        <dbReference type="SAM" id="SignalP"/>
    </source>
</evidence>
<dbReference type="InterPro" id="IPR029046">
    <property type="entry name" value="LolA/LolB/LppX"/>
</dbReference>
<accession>A0A1G9E8Q3</accession>
<dbReference type="PROSITE" id="PS51257">
    <property type="entry name" value="PROKAR_LIPOPROTEIN"/>
    <property type="match status" value="1"/>
</dbReference>
<dbReference type="Gene3D" id="2.50.20.20">
    <property type="match status" value="1"/>
</dbReference>
<dbReference type="RefSeq" id="WP_093613729.1">
    <property type="nucleotide sequence ID" value="NZ_FNFF01000011.1"/>
</dbReference>
<dbReference type="Proteomes" id="UP000199155">
    <property type="component" value="Unassembled WGS sequence"/>
</dbReference>
<reference evidence="2 3" key="1">
    <citation type="submission" date="2016-10" db="EMBL/GenBank/DDBJ databases">
        <authorList>
            <person name="de Groot N.N."/>
        </authorList>
    </citation>
    <scope>NUCLEOTIDE SEQUENCE [LARGE SCALE GENOMIC DNA]</scope>
    <source>
        <strain evidence="2 3">CGMCC 4.5727</strain>
    </source>
</reference>
<dbReference type="SUPFAM" id="SSF89392">
    <property type="entry name" value="Prokaryotic lipoproteins and lipoprotein localization factors"/>
    <property type="match status" value="1"/>
</dbReference>
<name>A0A1G9E8Q3_9ACTN</name>
<keyword evidence="1" id="KW-0732">Signal</keyword>
<organism evidence="2 3">
    <name type="scientific">Streptomyces indicus</name>
    <dbReference type="NCBI Taxonomy" id="417292"/>
    <lineage>
        <taxon>Bacteria</taxon>
        <taxon>Bacillati</taxon>
        <taxon>Actinomycetota</taxon>
        <taxon>Actinomycetes</taxon>
        <taxon>Kitasatosporales</taxon>
        <taxon>Streptomycetaceae</taxon>
        <taxon>Streptomyces</taxon>
    </lineage>
</organism>
<dbReference type="OrthoDB" id="3369896at2"/>
<evidence type="ECO:0000313" key="2">
    <source>
        <dbReference type="EMBL" id="SDK72523.1"/>
    </source>
</evidence>
<dbReference type="EMBL" id="FNFF01000011">
    <property type="protein sequence ID" value="SDK72523.1"/>
    <property type="molecule type" value="Genomic_DNA"/>
</dbReference>
<feature type="chain" id="PRO_5039342458" description="Lipoprotein" evidence="1">
    <location>
        <begin position="22"/>
        <end position="303"/>
    </location>
</feature>
<gene>
    <name evidence="2" type="ORF">SAMN05421806_1117</name>
</gene>
<protein>
    <recommendedName>
        <fullName evidence="4">Lipoprotein</fullName>
    </recommendedName>
</protein>
<keyword evidence="3" id="KW-1185">Reference proteome</keyword>
<proteinExistence type="predicted"/>
<dbReference type="AlphaFoldDB" id="A0A1G9E8Q3"/>
<evidence type="ECO:0000313" key="3">
    <source>
        <dbReference type="Proteomes" id="UP000199155"/>
    </source>
</evidence>
<evidence type="ECO:0008006" key="4">
    <source>
        <dbReference type="Google" id="ProtNLM"/>
    </source>
</evidence>